<evidence type="ECO:0000256" key="1">
    <source>
        <dbReference type="ARBA" id="ARBA00022723"/>
    </source>
</evidence>
<dbReference type="Pfam" id="PF07883">
    <property type="entry name" value="Cupin_2"/>
    <property type="match status" value="1"/>
</dbReference>
<dbReference type="AlphaFoldDB" id="A0A4V2DDC7"/>
<dbReference type="PANTHER" id="PTHR35848">
    <property type="entry name" value="OXALATE-BINDING PROTEIN"/>
    <property type="match status" value="1"/>
</dbReference>
<proteinExistence type="predicted"/>
<dbReference type="Proteomes" id="UP000292085">
    <property type="component" value="Unassembled WGS sequence"/>
</dbReference>
<protein>
    <submittedName>
        <fullName evidence="4">Cupin domain-containing protein</fullName>
    </submittedName>
</protein>
<comment type="caution">
    <text evidence="4">The sequence shown here is derived from an EMBL/GenBank/DDBJ whole genome shotgun (WGS) entry which is preliminary data.</text>
</comment>
<accession>A0A4V2DDC7</accession>
<evidence type="ECO:0000313" key="4">
    <source>
        <dbReference type="EMBL" id="RZF64528.1"/>
    </source>
</evidence>
<dbReference type="SUPFAM" id="SSF51182">
    <property type="entry name" value="RmlC-like cupins"/>
    <property type="match status" value="1"/>
</dbReference>
<dbReference type="CDD" id="cd02224">
    <property type="entry name" value="cupin_SPO2919-like"/>
    <property type="match status" value="1"/>
</dbReference>
<dbReference type="Gene3D" id="2.60.120.10">
    <property type="entry name" value="Jelly Rolls"/>
    <property type="match status" value="1"/>
</dbReference>
<dbReference type="PANTHER" id="PTHR35848:SF9">
    <property type="entry name" value="SLL1358 PROTEIN"/>
    <property type="match status" value="1"/>
</dbReference>
<feature type="compositionally biased region" description="Basic and acidic residues" evidence="2">
    <location>
        <begin position="1"/>
        <end position="16"/>
    </location>
</feature>
<feature type="region of interest" description="Disordered" evidence="2">
    <location>
        <begin position="1"/>
        <end position="22"/>
    </location>
</feature>
<gene>
    <name evidence="4" type="ORF">EWE75_10150</name>
</gene>
<dbReference type="InterPro" id="IPR011051">
    <property type="entry name" value="RmlC_Cupin_sf"/>
</dbReference>
<keyword evidence="1" id="KW-0479">Metal-binding</keyword>
<keyword evidence="5" id="KW-1185">Reference proteome</keyword>
<dbReference type="InterPro" id="IPR051610">
    <property type="entry name" value="GPI/OXD"/>
</dbReference>
<evidence type="ECO:0000259" key="3">
    <source>
        <dbReference type="Pfam" id="PF07883"/>
    </source>
</evidence>
<dbReference type="EMBL" id="SGIS01000013">
    <property type="protein sequence ID" value="RZF64528.1"/>
    <property type="molecule type" value="Genomic_DNA"/>
</dbReference>
<dbReference type="GO" id="GO:0046872">
    <property type="term" value="F:metal ion binding"/>
    <property type="evidence" value="ECO:0007669"/>
    <property type="project" value="UniProtKB-KW"/>
</dbReference>
<name>A0A4V2DDC7_9SPHN</name>
<dbReference type="OrthoDB" id="5290459at2"/>
<evidence type="ECO:0000256" key="2">
    <source>
        <dbReference type="SAM" id="MobiDB-lite"/>
    </source>
</evidence>
<dbReference type="InterPro" id="IPR014710">
    <property type="entry name" value="RmlC-like_jellyroll"/>
</dbReference>
<reference evidence="4 5" key="1">
    <citation type="submission" date="2019-02" db="EMBL/GenBank/DDBJ databases">
        <authorList>
            <person name="Li Y."/>
        </authorList>
    </citation>
    <scope>NUCLEOTIDE SEQUENCE [LARGE SCALE GENOMIC DNA]</scope>
    <source>
        <strain evidence="4 5">3-7</strain>
    </source>
</reference>
<sequence>MGRVSHGERTLPKLDLDTIPQTNTTGYPPQFADVVAGRWYRRLAPVGGLTHMGASHVVLKPGAQSSQRHWHDGEDEFVVMLSGEAVLIDDSGEHPMRAGDCAAFPGGERNGHVLVNRSDTDCVFIAVGAGPDEGGGYSDIDMLFTADGRYTTKDGVEYPSKRAR</sequence>
<dbReference type="InterPro" id="IPR013096">
    <property type="entry name" value="Cupin_2"/>
</dbReference>
<feature type="domain" description="Cupin type-2" evidence="3">
    <location>
        <begin position="56"/>
        <end position="127"/>
    </location>
</feature>
<evidence type="ECO:0000313" key="5">
    <source>
        <dbReference type="Proteomes" id="UP000292085"/>
    </source>
</evidence>
<organism evidence="4 5">
    <name type="scientific">Sphingomonas populi</name>
    <dbReference type="NCBI Taxonomy" id="2484750"/>
    <lineage>
        <taxon>Bacteria</taxon>
        <taxon>Pseudomonadati</taxon>
        <taxon>Pseudomonadota</taxon>
        <taxon>Alphaproteobacteria</taxon>
        <taxon>Sphingomonadales</taxon>
        <taxon>Sphingomonadaceae</taxon>
        <taxon>Sphingomonas</taxon>
    </lineage>
</organism>